<dbReference type="EMBL" id="JAINUF010000009">
    <property type="protein sequence ID" value="KAJ8350646.1"/>
    <property type="molecule type" value="Genomic_DNA"/>
</dbReference>
<name>A0A9Q1IRL5_SYNKA</name>
<comment type="caution">
    <text evidence="2">The sequence shown here is derived from an EMBL/GenBank/DDBJ whole genome shotgun (WGS) entry which is preliminary data.</text>
</comment>
<sequence>MAAAGTRHLNQVWCMLGGGVNEPPCSEEQVYRRHRLPGGSDSPGEGSLTRRGSKSTDLYFRPQRLRPRRGKSATVVSDIHQRLGLRDPTATPVRDWKTIRCPPTPAERLLGQARKKVTHLRFFTALFLTRAADVCEHASPKISI</sequence>
<gene>
    <name evidence="2" type="ORF">SKAU_G00257760</name>
</gene>
<keyword evidence="3" id="KW-1185">Reference proteome</keyword>
<evidence type="ECO:0000313" key="2">
    <source>
        <dbReference type="EMBL" id="KAJ8350646.1"/>
    </source>
</evidence>
<protein>
    <submittedName>
        <fullName evidence="2">Uncharacterized protein</fullName>
    </submittedName>
</protein>
<proteinExistence type="predicted"/>
<evidence type="ECO:0000313" key="3">
    <source>
        <dbReference type="Proteomes" id="UP001152622"/>
    </source>
</evidence>
<dbReference type="AlphaFoldDB" id="A0A9Q1IRL5"/>
<reference evidence="2" key="1">
    <citation type="journal article" date="2023" name="Science">
        <title>Genome structures resolve the early diversification of teleost fishes.</title>
        <authorList>
            <person name="Parey E."/>
            <person name="Louis A."/>
            <person name="Montfort J."/>
            <person name="Bouchez O."/>
            <person name="Roques C."/>
            <person name="Iampietro C."/>
            <person name="Lluch J."/>
            <person name="Castinel A."/>
            <person name="Donnadieu C."/>
            <person name="Desvignes T."/>
            <person name="Floi Bucao C."/>
            <person name="Jouanno E."/>
            <person name="Wen M."/>
            <person name="Mejri S."/>
            <person name="Dirks R."/>
            <person name="Jansen H."/>
            <person name="Henkel C."/>
            <person name="Chen W.J."/>
            <person name="Zahm M."/>
            <person name="Cabau C."/>
            <person name="Klopp C."/>
            <person name="Thompson A.W."/>
            <person name="Robinson-Rechavi M."/>
            <person name="Braasch I."/>
            <person name="Lecointre G."/>
            <person name="Bobe J."/>
            <person name="Postlethwait J.H."/>
            <person name="Berthelot C."/>
            <person name="Roest Crollius H."/>
            <person name="Guiguen Y."/>
        </authorList>
    </citation>
    <scope>NUCLEOTIDE SEQUENCE</scope>
    <source>
        <strain evidence="2">WJC10195</strain>
    </source>
</reference>
<accession>A0A9Q1IRL5</accession>
<dbReference type="Proteomes" id="UP001152622">
    <property type="component" value="Chromosome 9"/>
</dbReference>
<evidence type="ECO:0000256" key="1">
    <source>
        <dbReference type="SAM" id="MobiDB-lite"/>
    </source>
</evidence>
<feature type="region of interest" description="Disordered" evidence="1">
    <location>
        <begin position="34"/>
        <end position="59"/>
    </location>
</feature>
<organism evidence="2 3">
    <name type="scientific">Synaphobranchus kaupii</name>
    <name type="common">Kaup's arrowtooth eel</name>
    <dbReference type="NCBI Taxonomy" id="118154"/>
    <lineage>
        <taxon>Eukaryota</taxon>
        <taxon>Metazoa</taxon>
        <taxon>Chordata</taxon>
        <taxon>Craniata</taxon>
        <taxon>Vertebrata</taxon>
        <taxon>Euteleostomi</taxon>
        <taxon>Actinopterygii</taxon>
        <taxon>Neopterygii</taxon>
        <taxon>Teleostei</taxon>
        <taxon>Anguilliformes</taxon>
        <taxon>Synaphobranchidae</taxon>
        <taxon>Synaphobranchus</taxon>
    </lineage>
</organism>